<reference evidence="1" key="1">
    <citation type="journal article" date="2015" name="Nature">
        <title>Complex archaea that bridge the gap between prokaryotes and eukaryotes.</title>
        <authorList>
            <person name="Spang A."/>
            <person name="Saw J.H."/>
            <person name="Jorgensen S.L."/>
            <person name="Zaremba-Niedzwiedzka K."/>
            <person name="Martijn J."/>
            <person name="Lind A.E."/>
            <person name="van Eijk R."/>
            <person name="Schleper C."/>
            <person name="Guy L."/>
            <person name="Ettema T.J."/>
        </authorList>
    </citation>
    <scope>NUCLEOTIDE SEQUENCE</scope>
</reference>
<gene>
    <name evidence="1" type="ORF">LCGC14_0766290</name>
</gene>
<evidence type="ECO:0000313" key="1">
    <source>
        <dbReference type="EMBL" id="KKN37150.1"/>
    </source>
</evidence>
<organism evidence="1">
    <name type="scientific">marine sediment metagenome</name>
    <dbReference type="NCBI Taxonomy" id="412755"/>
    <lineage>
        <taxon>unclassified sequences</taxon>
        <taxon>metagenomes</taxon>
        <taxon>ecological metagenomes</taxon>
    </lineage>
</organism>
<comment type="caution">
    <text evidence="1">The sequence shown here is derived from an EMBL/GenBank/DDBJ whole genome shotgun (WGS) entry which is preliminary data.</text>
</comment>
<protein>
    <submittedName>
        <fullName evidence="1">Uncharacterized protein</fullName>
    </submittedName>
</protein>
<proteinExistence type="predicted"/>
<sequence>MNICEECKTTLRCSASERYKGNVMTVWICESCQSVSLVIVPEDKSKEVIKPDKRFCFHK</sequence>
<accession>A0A0F9PZR7</accession>
<name>A0A0F9PZR7_9ZZZZ</name>
<dbReference type="AlphaFoldDB" id="A0A0F9PZR7"/>
<dbReference type="EMBL" id="LAZR01001915">
    <property type="protein sequence ID" value="KKN37150.1"/>
    <property type="molecule type" value="Genomic_DNA"/>
</dbReference>